<dbReference type="InterPro" id="IPR000215">
    <property type="entry name" value="Serpin_fam"/>
</dbReference>
<evidence type="ECO:0000313" key="3">
    <source>
        <dbReference type="RefSeq" id="XP_005755611.1"/>
    </source>
</evidence>
<dbReference type="PROSITE" id="PS00284">
    <property type="entry name" value="SERPIN"/>
    <property type="match status" value="1"/>
</dbReference>
<organism evidence="2 3">
    <name type="scientific">Pundamilia nyererei</name>
    <dbReference type="NCBI Taxonomy" id="303518"/>
    <lineage>
        <taxon>Eukaryota</taxon>
        <taxon>Metazoa</taxon>
        <taxon>Chordata</taxon>
        <taxon>Craniata</taxon>
        <taxon>Vertebrata</taxon>
        <taxon>Euteleostomi</taxon>
        <taxon>Actinopterygii</taxon>
        <taxon>Neopterygii</taxon>
        <taxon>Teleostei</taxon>
        <taxon>Neoteleostei</taxon>
        <taxon>Acanthomorphata</taxon>
        <taxon>Ovalentaria</taxon>
        <taxon>Cichlomorphae</taxon>
        <taxon>Cichliformes</taxon>
        <taxon>Cichlidae</taxon>
        <taxon>African cichlids</taxon>
        <taxon>Pseudocrenilabrinae</taxon>
        <taxon>Haplochromini</taxon>
        <taxon>Pundamilia</taxon>
    </lineage>
</organism>
<dbReference type="Gene3D" id="3.30.497.10">
    <property type="entry name" value="Antithrombin, subunit I, domain 2"/>
    <property type="match status" value="1"/>
</dbReference>
<reference evidence="3" key="1">
    <citation type="submission" date="2025-08" db="UniProtKB">
        <authorList>
            <consortium name="RefSeq"/>
        </authorList>
    </citation>
    <scope>IDENTIFICATION</scope>
</reference>
<dbReference type="SUPFAM" id="SSF56574">
    <property type="entry name" value="Serpins"/>
    <property type="match status" value="1"/>
</dbReference>
<dbReference type="Proteomes" id="UP000695023">
    <property type="component" value="Unplaced"/>
</dbReference>
<dbReference type="InterPro" id="IPR042185">
    <property type="entry name" value="Serpin_sf_2"/>
</dbReference>
<gene>
    <name evidence="3" type="primary">LOC102209932</name>
</gene>
<keyword evidence="2" id="KW-1185">Reference proteome</keyword>
<dbReference type="GO" id="GO:0004867">
    <property type="term" value="F:serine-type endopeptidase inhibitor activity"/>
    <property type="evidence" value="ECO:0007669"/>
    <property type="project" value="InterPro"/>
</dbReference>
<evidence type="ECO:0000313" key="2">
    <source>
        <dbReference type="Proteomes" id="UP000695023"/>
    </source>
</evidence>
<dbReference type="Gene3D" id="2.30.39.10">
    <property type="entry name" value="Alpha-1-antitrypsin, domain 1"/>
    <property type="match status" value="1"/>
</dbReference>
<name>A0A9Y3W1B3_9CICH</name>
<dbReference type="RefSeq" id="XP_005755611.1">
    <property type="nucleotide sequence ID" value="XM_005755554.1"/>
</dbReference>
<dbReference type="InterPro" id="IPR042178">
    <property type="entry name" value="Serpin_sf_1"/>
</dbReference>
<accession>A0A9Y3W1B3</accession>
<dbReference type="GeneID" id="102209932"/>
<feature type="domain" description="Serpin" evidence="1">
    <location>
        <begin position="1"/>
        <end position="135"/>
    </location>
</feature>
<evidence type="ECO:0000259" key="1">
    <source>
        <dbReference type="Pfam" id="PF00079"/>
    </source>
</evidence>
<dbReference type="PANTHER" id="PTHR11461">
    <property type="entry name" value="SERINE PROTEASE INHIBITOR, SERPIN"/>
    <property type="match status" value="1"/>
</dbReference>
<sequence length="138" mass="15406">VEETLDLAKLNSWLDQMKETTVSVEVPRFKVEHSFSLKEKLKEMGLTDLFSSDKASLPGMLEDSNFGLYISDAFHKAFLEVNEEGSEAAAATAVVAVGRSFNPYREVFTADRPFLLLIRESIINTLLFTGRVADPCNQ</sequence>
<dbReference type="GO" id="GO:0005615">
    <property type="term" value="C:extracellular space"/>
    <property type="evidence" value="ECO:0007669"/>
    <property type="project" value="InterPro"/>
</dbReference>
<protein>
    <submittedName>
        <fullName evidence="3">Antithrombin-III-like</fullName>
    </submittedName>
</protein>
<dbReference type="PANTHER" id="PTHR11461:SF53">
    <property type="entry name" value="ANTITHROMBIN-III"/>
    <property type="match status" value="1"/>
</dbReference>
<dbReference type="InterPro" id="IPR036186">
    <property type="entry name" value="Serpin_sf"/>
</dbReference>
<proteinExistence type="predicted"/>
<dbReference type="InterPro" id="IPR023795">
    <property type="entry name" value="Serpin_CS"/>
</dbReference>
<dbReference type="Pfam" id="PF00079">
    <property type="entry name" value="Serpin"/>
    <property type="match status" value="1"/>
</dbReference>
<dbReference type="AlphaFoldDB" id="A0A9Y3W1B3"/>
<dbReference type="InterPro" id="IPR023796">
    <property type="entry name" value="Serpin_dom"/>
</dbReference>
<feature type="non-terminal residue" evidence="3">
    <location>
        <position position="1"/>
    </location>
</feature>